<dbReference type="AlphaFoldDB" id="G9YDS8"/>
<gene>
    <name evidence="1" type="ORF">HMPREF0454_04776</name>
</gene>
<evidence type="ECO:0000313" key="1">
    <source>
        <dbReference type="EMBL" id="EHM37315.1"/>
    </source>
</evidence>
<proteinExistence type="predicted"/>
<reference evidence="1 2" key="1">
    <citation type="submission" date="2011-08" db="EMBL/GenBank/DDBJ databases">
        <authorList>
            <person name="Weinstock G."/>
            <person name="Sodergren E."/>
            <person name="Clifton S."/>
            <person name="Fulton L."/>
            <person name="Fulton B."/>
            <person name="Courtney L."/>
            <person name="Fronick C."/>
            <person name="Harrison M."/>
            <person name="Strong C."/>
            <person name="Farmer C."/>
            <person name="Delahaunty K."/>
            <person name="Markovic C."/>
            <person name="Hall O."/>
            <person name="Minx P."/>
            <person name="Tomlinson C."/>
            <person name="Mitreva M."/>
            <person name="Hou S."/>
            <person name="Chen J."/>
            <person name="Wollam A."/>
            <person name="Pepin K.H."/>
            <person name="Johnson M."/>
            <person name="Bhonagiri V."/>
            <person name="Zhang X."/>
            <person name="Suruliraj S."/>
            <person name="Warren W."/>
            <person name="Chinwalla A."/>
            <person name="Mardis E.R."/>
            <person name="Wilson R.K."/>
        </authorList>
    </citation>
    <scope>NUCLEOTIDE SEQUENCE [LARGE SCALE GENOMIC DNA]</scope>
    <source>
        <strain evidence="1 2">ATCC 51873</strain>
    </source>
</reference>
<dbReference type="HOGENOM" id="CLU_3310629_0_0_6"/>
<protein>
    <submittedName>
        <fullName evidence="1">Uncharacterized protein</fullName>
    </submittedName>
</protein>
<name>G9YDS8_HAFAL</name>
<dbReference type="EMBL" id="AGCI01000118">
    <property type="protein sequence ID" value="EHM37315.1"/>
    <property type="molecule type" value="Genomic_DNA"/>
</dbReference>
<accession>G9YDS8</accession>
<dbReference type="Proteomes" id="UP000005959">
    <property type="component" value="Unassembled WGS sequence"/>
</dbReference>
<evidence type="ECO:0000313" key="2">
    <source>
        <dbReference type="Proteomes" id="UP000005959"/>
    </source>
</evidence>
<sequence>MFSIIGTDHSGLKLWDNRTYLEEKFTVFISNSKMINLVM</sequence>
<organism evidence="1 2">
    <name type="scientific">Hafnia alvei ATCC 51873</name>
    <dbReference type="NCBI Taxonomy" id="1002364"/>
    <lineage>
        <taxon>Bacteria</taxon>
        <taxon>Pseudomonadati</taxon>
        <taxon>Pseudomonadota</taxon>
        <taxon>Gammaproteobacteria</taxon>
        <taxon>Enterobacterales</taxon>
        <taxon>Hafniaceae</taxon>
        <taxon>Hafnia</taxon>
    </lineage>
</organism>
<comment type="caution">
    <text evidence="1">The sequence shown here is derived from an EMBL/GenBank/DDBJ whole genome shotgun (WGS) entry which is preliminary data.</text>
</comment>